<evidence type="ECO:0000313" key="2">
    <source>
        <dbReference type="EMBL" id="MDZ5711007.1"/>
    </source>
</evidence>
<evidence type="ECO:0008006" key="4">
    <source>
        <dbReference type="Google" id="ProtNLM"/>
    </source>
</evidence>
<dbReference type="EMBL" id="JAXQNN010000001">
    <property type="protein sequence ID" value="MDZ5711007.1"/>
    <property type="molecule type" value="Genomic_DNA"/>
</dbReference>
<feature type="transmembrane region" description="Helical" evidence="1">
    <location>
        <begin position="5"/>
        <end position="23"/>
    </location>
</feature>
<feature type="transmembrane region" description="Helical" evidence="1">
    <location>
        <begin position="55"/>
        <end position="74"/>
    </location>
</feature>
<keyword evidence="1" id="KW-0472">Membrane</keyword>
<evidence type="ECO:0000256" key="1">
    <source>
        <dbReference type="SAM" id="Phobius"/>
    </source>
</evidence>
<dbReference type="Proteomes" id="UP001292084">
    <property type="component" value="Unassembled WGS sequence"/>
</dbReference>
<gene>
    <name evidence="2" type="ORF">UFB30_02185</name>
</gene>
<proteinExistence type="predicted"/>
<evidence type="ECO:0000313" key="3">
    <source>
        <dbReference type="Proteomes" id="UP001292084"/>
    </source>
</evidence>
<keyword evidence="3" id="KW-1185">Reference proteome</keyword>
<comment type="caution">
    <text evidence="2">The sequence shown here is derived from an EMBL/GenBank/DDBJ whole genome shotgun (WGS) entry which is preliminary data.</text>
</comment>
<accession>A0ABU5KIE2</accession>
<feature type="transmembrane region" description="Helical" evidence="1">
    <location>
        <begin position="29"/>
        <end position="46"/>
    </location>
</feature>
<name>A0ABU5KIE2_9BACL</name>
<keyword evidence="1" id="KW-1133">Transmembrane helix</keyword>
<organism evidence="2 3">
    <name type="scientific">Jeotgalibacillus haloalkalitolerans</name>
    <dbReference type="NCBI Taxonomy" id="3104292"/>
    <lineage>
        <taxon>Bacteria</taxon>
        <taxon>Bacillati</taxon>
        <taxon>Bacillota</taxon>
        <taxon>Bacilli</taxon>
        <taxon>Bacillales</taxon>
        <taxon>Caryophanaceae</taxon>
        <taxon>Jeotgalibacillus</taxon>
    </lineage>
</organism>
<keyword evidence="1" id="KW-0812">Transmembrane</keyword>
<reference evidence="2 3" key="1">
    <citation type="submission" date="2023-12" db="EMBL/GenBank/DDBJ databases">
        <title>Jeotgalibacillus haloalkaliphilus sp. nov., a novel salt-tolerant bacteria, isolated from the estuary of the Fenhe River into the Yellow River.</title>
        <authorList>
            <person name="Li Y."/>
        </authorList>
    </citation>
    <scope>NUCLEOTIDE SEQUENCE [LARGE SCALE GENOMIC DNA]</scope>
    <source>
        <strain evidence="2 3">HH7-29</strain>
    </source>
</reference>
<sequence length="76" mass="8323">MKITAYILILIFTGLFIASFHTGPFPLPGIFYLLPAIFVLTTLQLFEKGKRKEGIVNGLITAIFIGIACSSFILST</sequence>
<protein>
    <recommendedName>
        <fullName evidence="4">DUF3953 domain-containing protein</fullName>
    </recommendedName>
</protein>
<dbReference type="RefSeq" id="WP_322420032.1">
    <property type="nucleotide sequence ID" value="NZ_JAXQNN010000001.1"/>
</dbReference>